<gene>
    <name evidence="2" type="ORF">MCOR_58413</name>
</gene>
<sequence length="263" mass="30351">MRTREQKVSMLELMLGQMANYCPIISRNTVVKNSTSIENIWQTIRLHYGFQSTGAHFIDFAAIHFEPNERPEDLYQRVMAFVEDNPLRRDTQITHHGGAIEEDEEMTPSLENFVVLTWLRMIHTDLPKLVKQRYGTKLRSRTLSSIKPEVSSLLEELRNFEDAKVMQAATINFPAKSKFFHEEKLKLSYPRSVKSCPLCKAAGRPDHHFLSKCSFLPNSDRKYMVKARQIPGILHNSDDESSDVEVDTFSKPTQSVNRAQVHQ</sequence>
<name>A0A6J8F191_MYTCO</name>
<dbReference type="Proteomes" id="UP000507470">
    <property type="component" value="Unassembled WGS sequence"/>
</dbReference>
<keyword evidence="3" id="KW-1185">Reference proteome</keyword>
<protein>
    <submittedName>
        <fullName evidence="2">Uncharacterized protein</fullName>
    </submittedName>
</protein>
<proteinExistence type="predicted"/>
<evidence type="ECO:0000256" key="1">
    <source>
        <dbReference type="SAM" id="MobiDB-lite"/>
    </source>
</evidence>
<dbReference type="OrthoDB" id="6104986at2759"/>
<evidence type="ECO:0000313" key="3">
    <source>
        <dbReference type="Proteomes" id="UP000507470"/>
    </source>
</evidence>
<dbReference type="EMBL" id="CACVKT020010448">
    <property type="protein sequence ID" value="CAC5426728.1"/>
    <property type="molecule type" value="Genomic_DNA"/>
</dbReference>
<reference evidence="2 3" key="1">
    <citation type="submission" date="2020-06" db="EMBL/GenBank/DDBJ databases">
        <authorList>
            <person name="Li R."/>
            <person name="Bekaert M."/>
        </authorList>
    </citation>
    <scope>NUCLEOTIDE SEQUENCE [LARGE SCALE GENOMIC DNA]</scope>
    <source>
        <strain evidence="3">wild</strain>
    </source>
</reference>
<accession>A0A6J8F191</accession>
<dbReference type="AlphaFoldDB" id="A0A6J8F191"/>
<feature type="compositionally biased region" description="Polar residues" evidence="1">
    <location>
        <begin position="250"/>
        <end position="263"/>
    </location>
</feature>
<organism evidence="2 3">
    <name type="scientific">Mytilus coruscus</name>
    <name type="common">Sea mussel</name>
    <dbReference type="NCBI Taxonomy" id="42192"/>
    <lineage>
        <taxon>Eukaryota</taxon>
        <taxon>Metazoa</taxon>
        <taxon>Spiralia</taxon>
        <taxon>Lophotrochozoa</taxon>
        <taxon>Mollusca</taxon>
        <taxon>Bivalvia</taxon>
        <taxon>Autobranchia</taxon>
        <taxon>Pteriomorphia</taxon>
        <taxon>Mytilida</taxon>
        <taxon>Mytiloidea</taxon>
        <taxon>Mytilidae</taxon>
        <taxon>Mytilinae</taxon>
        <taxon>Mytilus</taxon>
    </lineage>
</organism>
<feature type="region of interest" description="Disordered" evidence="1">
    <location>
        <begin position="234"/>
        <end position="263"/>
    </location>
</feature>
<evidence type="ECO:0000313" key="2">
    <source>
        <dbReference type="EMBL" id="CAC5426728.1"/>
    </source>
</evidence>